<gene>
    <name evidence="1" type="ORF">BMF97_17395</name>
</gene>
<dbReference type="OrthoDB" id="9951990at2"/>
<organism evidence="1 2">
    <name type="scientific">Elizabethkingia meningoseptica</name>
    <name type="common">Chryseobacterium meningosepticum</name>
    <dbReference type="NCBI Taxonomy" id="238"/>
    <lineage>
        <taxon>Bacteria</taxon>
        <taxon>Pseudomonadati</taxon>
        <taxon>Bacteroidota</taxon>
        <taxon>Flavobacteriia</taxon>
        <taxon>Flavobacteriales</taxon>
        <taxon>Weeksellaceae</taxon>
        <taxon>Elizabethkingia</taxon>
    </lineage>
</organism>
<dbReference type="RefSeq" id="WP_069215222.1">
    <property type="nucleotide sequence ID" value="NZ_CP016378.1"/>
</dbReference>
<accession>A0A1V3TXD6</accession>
<protein>
    <recommendedName>
        <fullName evidence="3">DUF4375 domain-containing protein</fullName>
    </recommendedName>
</protein>
<name>A0A1V3TXD6_ELIME</name>
<reference evidence="1 2" key="1">
    <citation type="submission" date="2016-11" db="EMBL/GenBank/DDBJ databases">
        <title>Genome sequence and comparative genomic analysis of clinical strain Elizabethkingia meningoseptica 61421 PRCM.</title>
        <authorList>
            <person name="Wang M."/>
            <person name="Hu S."/>
            <person name="Cao L."/>
            <person name="Jiang T."/>
            <person name="Zhou Y."/>
            <person name="Ming D."/>
        </authorList>
    </citation>
    <scope>NUCLEOTIDE SEQUENCE [LARGE SCALE GENOMIC DNA]</scope>
    <source>
        <strain evidence="1 2">61421 PRCM</strain>
    </source>
</reference>
<evidence type="ECO:0000313" key="2">
    <source>
        <dbReference type="Proteomes" id="UP000188947"/>
    </source>
</evidence>
<proteinExistence type="predicted"/>
<dbReference type="AlphaFoldDB" id="A0A1V3TXD6"/>
<comment type="caution">
    <text evidence="1">The sequence shown here is derived from an EMBL/GenBank/DDBJ whole genome shotgun (WGS) entry which is preliminary data.</text>
</comment>
<dbReference type="Proteomes" id="UP000188947">
    <property type="component" value="Unassembled WGS sequence"/>
</dbReference>
<evidence type="ECO:0000313" key="1">
    <source>
        <dbReference type="EMBL" id="OOH93239.1"/>
    </source>
</evidence>
<dbReference type="EMBL" id="MPOG01000019">
    <property type="protein sequence ID" value="OOH93239.1"/>
    <property type="molecule type" value="Genomic_DNA"/>
</dbReference>
<evidence type="ECO:0008006" key="3">
    <source>
        <dbReference type="Google" id="ProtNLM"/>
    </source>
</evidence>
<keyword evidence="2" id="KW-1185">Reference proteome</keyword>
<sequence>MENKYSKYSDDILIQMMENGLDLDENMFEVLTELGIRKHPKTKDYCIRSLYRDLGYDEYFVSSAFSTLYSIDENEAILFAKNNYEKFHGNALKTLLSELWIDSKIYKENPKKVELVKLLKQYLVTLPKEQIIGIQDDYSEFMNVYKNI</sequence>